<gene>
    <name evidence="4" type="ORF">AF333_00500</name>
    <name evidence="5" type="ORF">SAMN04487909_105186</name>
</gene>
<organism evidence="4 6">
    <name type="scientific">Aneurinibacillus migulanus</name>
    <name type="common">Bacillus migulanus</name>
    <dbReference type="NCBI Taxonomy" id="47500"/>
    <lineage>
        <taxon>Bacteria</taxon>
        <taxon>Bacillati</taxon>
        <taxon>Bacillota</taxon>
        <taxon>Bacilli</taxon>
        <taxon>Bacillales</taxon>
        <taxon>Paenibacillaceae</taxon>
        <taxon>Aneurinibacillus group</taxon>
        <taxon>Aneurinibacillus</taxon>
    </lineage>
</organism>
<protein>
    <submittedName>
        <fullName evidence="5">2-keto-4-pentenoate hydratase/2-oxohepta-3-ene-1,7-dioic acid hydratase (Catechol pathway)</fullName>
    </submittedName>
    <submittedName>
        <fullName evidence="4">Fumarylacetoacetate hydrolase</fullName>
    </submittedName>
</protein>
<dbReference type="InterPro" id="IPR011234">
    <property type="entry name" value="Fumarylacetoacetase-like_C"/>
</dbReference>
<evidence type="ECO:0000313" key="6">
    <source>
        <dbReference type="Proteomes" id="UP000037269"/>
    </source>
</evidence>
<comment type="similarity">
    <text evidence="1">Belongs to the FAH family.</text>
</comment>
<dbReference type="SUPFAM" id="SSF56529">
    <property type="entry name" value="FAH"/>
    <property type="match status" value="1"/>
</dbReference>
<keyword evidence="6" id="KW-1185">Reference proteome</keyword>
<dbReference type="InterPro" id="IPR036663">
    <property type="entry name" value="Fumarylacetoacetase_C_sf"/>
</dbReference>
<name>A0A0D1WK81_ANEMI</name>
<dbReference type="PATRIC" id="fig|47500.8.peg.1272"/>
<evidence type="ECO:0000256" key="2">
    <source>
        <dbReference type="ARBA" id="ARBA00022723"/>
    </source>
</evidence>
<dbReference type="GO" id="GO:0018773">
    <property type="term" value="F:acetylpyruvate hydrolase activity"/>
    <property type="evidence" value="ECO:0007669"/>
    <property type="project" value="TreeGrafter"/>
</dbReference>
<reference evidence="4 6" key="1">
    <citation type="submission" date="2015-07" db="EMBL/GenBank/DDBJ databases">
        <title>Fjat-14205 dsm 2895.</title>
        <authorList>
            <person name="Liu B."/>
            <person name="Wang J."/>
            <person name="Zhu Y."/>
            <person name="Liu G."/>
            <person name="Chen Q."/>
            <person name="Chen Z."/>
            <person name="Lan J."/>
            <person name="Che J."/>
            <person name="Ge C."/>
            <person name="Shi H."/>
            <person name="Pan Z."/>
            <person name="Liu X."/>
        </authorList>
    </citation>
    <scope>NUCLEOTIDE SEQUENCE [LARGE SCALE GENOMIC DNA]</scope>
    <source>
        <strain evidence="4 6">DSM 2895</strain>
    </source>
</reference>
<dbReference type="Proteomes" id="UP000037269">
    <property type="component" value="Unassembled WGS sequence"/>
</dbReference>
<feature type="domain" description="Fumarylacetoacetase-like C-terminal" evidence="3">
    <location>
        <begin position="7"/>
        <end position="193"/>
    </location>
</feature>
<proteinExistence type="inferred from homology"/>
<evidence type="ECO:0000313" key="7">
    <source>
        <dbReference type="Proteomes" id="UP000182836"/>
    </source>
</evidence>
<keyword evidence="4" id="KW-0378">Hydrolase</keyword>
<dbReference type="Proteomes" id="UP000182836">
    <property type="component" value="Unassembled WGS sequence"/>
</dbReference>
<dbReference type="RefSeq" id="WP_043063862.1">
    <property type="nucleotide sequence ID" value="NZ_BJOA01000247.1"/>
</dbReference>
<dbReference type="OrthoDB" id="9805307at2"/>
<evidence type="ECO:0000313" key="4">
    <source>
        <dbReference type="EMBL" id="KON99256.1"/>
    </source>
</evidence>
<reference evidence="5 7" key="2">
    <citation type="submission" date="2016-10" db="EMBL/GenBank/DDBJ databases">
        <authorList>
            <person name="de Groot N.N."/>
        </authorList>
    </citation>
    <scope>NUCLEOTIDE SEQUENCE [LARGE SCALE GENOMIC DNA]</scope>
    <source>
        <strain evidence="5 7">DSM 2895</strain>
    </source>
</reference>
<dbReference type="AlphaFoldDB" id="A0A0D1WK81"/>
<dbReference type="EMBL" id="FNED01000005">
    <property type="protein sequence ID" value="SDI58260.1"/>
    <property type="molecule type" value="Genomic_DNA"/>
</dbReference>
<evidence type="ECO:0000256" key="1">
    <source>
        <dbReference type="ARBA" id="ARBA00010211"/>
    </source>
</evidence>
<dbReference type="PANTHER" id="PTHR11820:SF7">
    <property type="entry name" value="ACYLPYRUVASE FAHD1, MITOCHONDRIAL"/>
    <property type="match status" value="1"/>
</dbReference>
<dbReference type="GO" id="GO:0046872">
    <property type="term" value="F:metal ion binding"/>
    <property type="evidence" value="ECO:0007669"/>
    <property type="project" value="UniProtKB-KW"/>
</dbReference>
<dbReference type="GeneID" id="42303695"/>
<dbReference type="Gene3D" id="3.90.850.10">
    <property type="entry name" value="Fumarylacetoacetase-like, C-terminal domain"/>
    <property type="match status" value="1"/>
</dbReference>
<keyword evidence="2" id="KW-0479">Metal-binding</keyword>
<dbReference type="Pfam" id="PF01557">
    <property type="entry name" value="FAA_hydrolase"/>
    <property type="match status" value="1"/>
</dbReference>
<dbReference type="STRING" id="47500.AF333_00500"/>
<dbReference type="EMBL" id="LGUG01000002">
    <property type="protein sequence ID" value="KON99256.1"/>
    <property type="molecule type" value="Genomic_DNA"/>
</dbReference>
<sequence>MDGIRNIYCVGRNYRLHAEELGNAVPTSPFLFSKPTHALVEANGQSIRVPGNKGEVHYEAELVLHVARPYEPGMKVEDMVDKMALGIDLTLRDVQSELKKKGHPWLKAKGFPNSAVLTSFHPFPGQEACQEADFSLVKNGETVQRGNTRDMLFDMQTIVEFTAEHFGLGLGDIIYTGTPAGVGPVADGDKMELFFGTEHWGDCVIVLK</sequence>
<dbReference type="PANTHER" id="PTHR11820">
    <property type="entry name" value="ACYLPYRUVASE"/>
    <property type="match status" value="1"/>
</dbReference>
<evidence type="ECO:0000259" key="3">
    <source>
        <dbReference type="Pfam" id="PF01557"/>
    </source>
</evidence>
<evidence type="ECO:0000313" key="5">
    <source>
        <dbReference type="EMBL" id="SDI58260.1"/>
    </source>
</evidence>
<accession>A0A0D1WK81</accession>